<dbReference type="Proteomes" id="UP001177140">
    <property type="component" value="Unassembled WGS sequence"/>
</dbReference>
<dbReference type="EMBL" id="JAJJMA010126202">
    <property type="protein sequence ID" value="MCL7032727.1"/>
    <property type="molecule type" value="Genomic_DNA"/>
</dbReference>
<dbReference type="AlphaFoldDB" id="A0AA41S9P0"/>
<protein>
    <recommendedName>
        <fullName evidence="3">Ribosomal protein L18e/L15P domain-containing protein</fullName>
    </recommendedName>
</protein>
<proteinExistence type="predicted"/>
<organism evidence="1 2">
    <name type="scientific">Papaver nudicaule</name>
    <name type="common">Iceland poppy</name>
    <dbReference type="NCBI Taxonomy" id="74823"/>
    <lineage>
        <taxon>Eukaryota</taxon>
        <taxon>Viridiplantae</taxon>
        <taxon>Streptophyta</taxon>
        <taxon>Embryophyta</taxon>
        <taxon>Tracheophyta</taxon>
        <taxon>Spermatophyta</taxon>
        <taxon>Magnoliopsida</taxon>
        <taxon>Ranunculales</taxon>
        <taxon>Papaveraceae</taxon>
        <taxon>Papaveroideae</taxon>
        <taxon>Papaver</taxon>
    </lineage>
</organism>
<evidence type="ECO:0000313" key="2">
    <source>
        <dbReference type="Proteomes" id="UP001177140"/>
    </source>
</evidence>
<feature type="non-terminal residue" evidence="1">
    <location>
        <position position="1"/>
    </location>
</feature>
<gene>
    <name evidence="1" type="ORF">MKW94_019062</name>
</gene>
<accession>A0AA41S9P0</accession>
<evidence type="ECO:0008006" key="3">
    <source>
        <dbReference type="Google" id="ProtNLM"/>
    </source>
</evidence>
<reference evidence="1" key="1">
    <citation type="submission" date="2022-03" db="EMBL/GenBank/DDBJ databases">
        <title>A functionally conserved STORR gene fusion in Papaver species that diverged 16.8 million years ago.</title>
        <authorList>
            <person name="Catania T."/>
        </authorList>
    </citation>
    <scope>NUCLEOTIDE SEQUENCE</scope>
    <source>
        <strain evidence="1">S-191538</strain>
    </source>
</reference>
<comment type="caution">
    <text evidence="1">The sequence shown here is derived from an EMBL/GenBank/DDBJ whole genome shotgun (WGS) entry which is preliminary data.</text>
</comment>
<name>A0AA41S9P0_PAPNU</name>
<sequence length="53" mass="6146">GIDLIARGKSKKTKRTSPKSNDIYLKLLFKLWFNMMLLERCSSFRILVEGLSV</sequence>
<dbReference type="Gene3D" id="3.100.10.10">
    <property type="match status" value="1"/>
</dbReference>
<keyword evidence="2" id="KW-1185">Reference proteome</keyword>
<evidence type="ECO:0000313" key="1">
    <source>
        <dbReference type="EMBL" id="MCL7032727.1"/>
    </source>
</evidence>